<dbReference type="Pfam" id="PF04034">
    <property type="entry name" value="Ribo_biogen_C"/>
    <property type="match status" value="1"/>
</dbReference>
<evidence type="ECO:0000256" key="1">
    <source>
        <dbReference type="ARBA" id="ARBA00014114"/>
    </source>
</evidence>
<evidence type="ECO:0000256" key="5">
    <source>
        <dbReference type="ARBA" id="ARBA00022679"/>
    </source>
</evidence>
<dbReference type="RefSeq" id="WP_266087948.1">
    <property type="nucleotide sequence ID" value="NZ_RKLV01000009.1"/>
</dbReference>
<keyword evidence="3" id="KW-0690">Ribosome biogenesis</keyword>
<evidence type="ECO:0000259" key="8">
    <source>
        <dbReference type="Pfam" id="PF04068"/>
    </source>
</evidence>
<dbReference type="PANTHER" id="PTHR20426">
    <property type="entry name" value="RIBOSOME BIOGENESIS PROTEIN TSR3 HOMOLOG"/>
    <property type="match status" value="1"/>
</dbReference>
<accession>A0A9Q4C5Q8</accession>
<name>A0A9Q4C5Q8_9EURY</name>
<sequence length="165" mass="18402">MDERGTEVHIYHEGDDDPAKCTARRLADEGEARLHERYDSLPRATALSPYAETALSPADSPPIVVFDSSWKSAEEVAEPYDGTERALPFVVSANPVSYGKPFRLNTAEAVITALYITGEKEDARRIASYFSYGGTFLSLNREPLERYAVCETSEEVVEVQEDYLD</sequence>
<comment type="caution">
    <text evidence="9">The sequence shown here is derived from an EMBL/GenBank/DDBJ whole genome shotgun (WGS) entry which is preliminary data.</text>
</comment>
<evidence type="ECO:0000256" key="2">
    <source>
        <dbReference type="ARBA" id="ARBA00022490"/>
    </source>
</evidence>
<keyword evidence="6" id="KW-0949">S-adenosyl-L-methionine</keyword>
<dbReference type="InterPro" id="IPR007177">
    <property type="entry name" value="Tsr3_C"/>
</dbReference>
<dbReference type="GO" id="GO:0006364">
    <property type="term" value="P:rRNA processing"/>
    <property type="evidence" value="ECO:0007669"/>
    <property type="project" value="UniProtKB-KW"/>
</dbReference>
<evidence type="ECO:0000256" key="4">
    <source>
        <dbReference type="ARBA" id="ARBA00022552"/>
    </source>
</evidence>
<feature type="domain" description="16S/18S rRNA aminocarboxypropyltransferase Tsr3 C-terminal" evidence="7">
    <location>
        <begin position="47"/>
        <end position="164"/>
    </location>
</feature>
<keyword evidence="2" id="KW-0963">Cytoplasm</keyword>
<dbReference type="GO" id="GO:0106388">
    <property type="term" value="F:rRNA small subunit aminocarboxypropyltransferase activity"/>
    <property type="evidence" value="ECO:0007669"/>
    <property type="project" value="InterPro"/>
</dbReference>
<dbReference type="InterPro" id="IPR022968">
    <property type="entry name" value="Tsr3-like"/>
</dbReference>
<keyword evidence="10" id="KW-1185">Reference proteome</keyword>
<evidence type="ECO:0000256" key="6">
    <source>
        <dbReference type="ARBA" id="ARBA00022691"/>
    </source>
</evidence>
<keyword evidence="4" id="KW-0698">rRNA processing</keyword>
<dbReference type="EMBL" id="RKLV01000009">
    <property type="protein sequence ID" value="MCX2819572.1"/>
    <property type="molecule type" value="Genomic_DNA"/>
</dbReference>
<dbReference type="Proteomes" id="UP001149411">
    <property type="component" value="Unassembled WGS sequence"/>
</dbReference>
<evidence type="ECO:0000259" key="7">
    <source>
        <dbReference type="Pfam" id="PF04034"/>
    </source>
</evidence>
<dbReference type="InterPro" id="IPR007209">
    <property type="entry name" value="RNaseL-inhib-like_metal-bd_dom"/>
</dbReference>
<reference evidence="9" key="1">
    <citation type="submission" date="2022-09" db="EMBL/GenBank/DDBJ databases">
        <title>Haloadaptaus new haloarchaeum isolated from saline soil.</title>
        <authorList>
            <person name="Duran-Viseras A."/>
            <person name="Sanchez-Porro C."/>
            <person name="Ventosa A."/>
        </authorList>
    </citation>
    <scope>NUCLEOTIDE SEQUENCE</scope>
    <source>
        <strain evidence="9">F3-133</strain>
    </source>
</reference>
<dbReference type="AlphaFoldDB" id="A0A9Q4C5Q8"/>
<gene>
    <name evidence="9" type="ORF">EGH25_09450</name>
</gene>
<dbReference type="PANTHER" id="PTHR20426:SF0">
    <property type="entry name" value="18S RRNA AMINOCARBOXYPROPYLTRANSFERASE"/>
    <property type="match status" value="1"/>
</dbReference>
<feature type="domain" description="RNase L inhibitor RLI-like possible metal-binding" evidence="8">
    <location>
        <begin position="7"/>
        <end position="27"/>
    </location>
</feature>
<dbReference type="Pfam" id="PF04068">
    <property type="entry name" value="Fer4_RLI"/>
    <property type="match status" value="1"/>
</dbReference>
<organism evidence="9 10">
    <name type="scientific">Halorutilus salinus</name>
    <dbReference type="NCBI Taxonomy" id="2487751"/>
    <lineage>
        <taxon>Archaea</taxon>
        <taxon>Methanobacteriati</taxon>
        <taxon>Methanobacteriota</taxon>
        <taxon>Stenosarchaea group</taxon>
        <taxon>Halobacteria</taxon>
        <taxon>Halorutilales</taxon>
        <taxon>Halorutilaceae</taxon>
        <taxon>Halorutilus</taxon>
    </lineage>
</organism>
<evidence type="ECO:0000313" key="9">
    <source>
        <dbReference type="EMBL" id="MCX2819572.1"/>
    </source>
</evidence>
<evidence type="ECO:0000313" key="10">
    <source>
        <dbReference type="Proteomes" id="UP001149411"/>
    </source>
</evidence>
<protein>
    <recommendedName>
        <fullName evidence="1">16S rRNA aminocarboxypropyltransferase</fullName>
    </recommendedName>
</protein>
<dbReference type="NCBIfam" id="NF002621">
    <property type="entry name" value="PRK02287.1"/>
    <property type="match status" value="1"/>
</dbReference>
<keyword evidence="5" id="KW-0808">Transferase</keyword>
<proteinExistence type="predicted"/>
<evidence type="ECO:0000256" key="3">
    <source>
        <dbReference type="ARBA" id="ARBA00022517"/>
    </source>
</evidence>